<dbReference type="EMBL" id="JALPRF010000009">
    <property type="protein sequence ID" value="MCK8495545.1"/>
    <property type="molecule type" value="Genomic_DNA"/>
</dbReference>
<organism evidence="2 3">
    <name type="scientific">Spirosoma liriopis</name>
    <dbReference type="NCBI Taxonomy" id="2937440"/>
    <lineage>
        <taxon>Bacteria</taxon>
        <taxon>Pseudomonadati</taxon>
        <taxon>Bacteroidota</taxon>
        <taxon>Cytophagia</taxon>
        <taxon>Cytophagales</taxon>
        <taxon>Cytophagaceae</taxon>
        <taxon>Spirosoma</taxon>
    </lineage>
</organism>
<keyword evidence="3" id="KW-1185">Reference proteome</keyword>
<accession>A0ABT0HVK7</accession>
<reference evidence="2 3" key="1">
    <citation type="submission" date="2022-04" db="EMBL/GenBank/DDBJ databases">
        <title>Spirosoma sp. strain RP8 genome sequencing and assembly.</title>
        <authorList>
            <person name="Jung Y."/>
        </authorList>
    </citation>
    <scope>NUCLEOTIDE SEQUENCE [LARGE SCALE GENOMIC DNA]</scope>
    <source>
        <strain evidence="2 3">RP8</strain>
    </source>
</reference>
<protein>
    <submittedName>
        <fullName evidence="2">DUF3408 domain-containing protein</fullName>
    </submittedName>
</protein>
<dbReference type="Pfam" id="PF11888">
    <property type="entry name" value="DUF3408"/>
    <property type="match status" value="1"/>
</dbReference>
<feature type="region of interest" description="Disordered" evidence="1">
    <location>
        <begin position="79"/>
        <end position="98"/>
    </location>
</feature>
<dbReference type="Proteomes" id="UP001202180">
    <property type="component" value="Unassembled WGS sequence"/>
</dbReference>
<proteinExistence type="predicted"/>
<sequence length="183" mass="20491">MAKNKKTLDDASLRAMANLATASSDLSKLQENYGWNADESAQVEQQPEVTATEVSAAPVQPLVNEPVIKSPVVPTGEESIQSQTEVLNKVPKEPATSGKKVDKYTNTYLQPIKGFERPTKVAYISKRSHSYIAFLQRYADLTGSKVSMQEIMENIFRQHFSDNKAEIEMMRTTVQQKEAELHE</sequence>
<dbReference type="RefSeq" id="WP_232563732.1">
    <property type="nucleotide sequence ID" value="NZ_JALPRF010000009.1"/>
</dbReference>
<name>A0ABT0HVK7_9BACT</name>
<evidence type="ECO:0000313" key="3">
    <source>
        <dbReference type="Proteomes" id="UP001202180"/>
    </source>
</evidence>
<dbReference type="InterPro" id="IPR021823">
    <property type="entry name" value="DUF3408"/>
</dbReference>
<gene>
    <name evidence="2" type="ORF">M0L20_27010</name>
</gene>
<evidence type="ECO:0000313" key="2">
    <source>
        <dbReference type="EMBL" id="MCK8495545.1"/>
    </source>
</evidence>
<comment type="caution">
    <text evidence="2">The sequence shown here is derived from an EMBL/GenBank/DDBJ whole genome shotgun (WGS) entry which is preliminary data.</text>
</comment>
<evidence type="ECO:0000256" key="1">
    <source>
        <dbReference type="SAM" id="MobiDB-lite"/>
    </source>
</evidence>